<dbReference type="Pfam" id="PF02254">
    <property type="entry name" value="TrkA_N"/>
    <property type="match status" value="1"/>
</dbReference>
<evidence type="ECO:0000256" key="1">
    <source>
        <dbReference type="SAM" id="MobiDB-lite"/>
    </source>
</evidence>
<dbReference type="RefSeq" id="WP_310927153.1">
    <property type="nucleotide sequence ID" value="NZ_JAMQOQ010000001.1"/>
</dbReference>
<organism evidence="3 4">
    <name type="scientific">Halogeometricum luteum</name>
    <dbReference type="NCBI Taxonomy" id="2950537"/>
    <lineage>
        <taxon>Archaea</taxon>
        <taxon>Methanobacteriati</taxon>
        <taxon>Methanobacteriota</taxon>
        <taxon>Stenosarchaea group</taxon>
        <taxon>Halobacteria</taxon>
        <taxon>Halobacteriales</taxon>
        <taxon>Haloferacaceae</taxon>
        <taxon>Halogeometricum</taxon>
    </lineage>
</organism>
<proteinExistence type="predicted"/>
<dbReference type="PROSITE" id="PS51201">
    <property type="entry name" value="RCK_N"/>
    <property type="match status" value="1"/>
</dbReference>
<evidence type="ECO:0000313" key="4">
    <source>
        <dbReference type="Proteomes" id="UP001254813"/>
    </source>
</evidence>
<dbReference type="InterPro" id="IPR003148">
    <property type="entry name" value="RCK_N"/>
</dbReference>
<reference evidence="3 4" key="1">
    <citation type="submission" date="2022-06" db="EMBL/GenBank/DDBJ databases">
        <title>Halogeometricum sp. a new haloarchaeum isolate from saline soil.</title>
        <authorList>
            <person name="Strakova D."/>
            <person name="Galisteo C."/>
            <person name="Sanchez-Porro C."/>
            <person name="Ventosa A."/>
        </authorList>
    </citation>
    <scope>NUCLEOTIDE SEQUENCE [LARGE SCALE GENOMIC DNA]</scope>
    <source>
        <strain evidence="4">S3BR25-2</strain>
    </source>
</reference>
<feature type="domain" description="RCK N-terminal" evidence="2">
    <location>
        <begin position="18"/>
        <end position="131"/>
    </location>
</feature>
<dbReference type="PANTHER" id="PTHR43833">
    <property type="entry name" value="POTASSIUM CHANNEL PROTEIN 2-RELATED-RELATED"/>
    <property type="match status" value="1"/>
</dbReference>
<accession>A0ABU2FZA3</accession>
<dbReference type="SUPFAM" id="SSF51735">
    <property type="entry name" value="NAD(P)-binding Rossmann-fold domains"/>
    <property type="match status" value="1"/>
</dbReference>
<dbReference type="InterPro" id="IPR050721">
    <property type="entry name" value="Trk_Ktr_HKT_K-transport"/>
</dbReference>
<evidence type="ECO:0000259" key="2">
    <source>
        <dbReference type="PROSITE" id="PS51201"/>
    </source>
</evidence>
<gene>
    <name evidence="3" type="ORF">NDI79_04000</name>
</gene>
<protein>
    <submittedName>
        <fullName evidence="3">NAD-binding protein</fullName>
    </submittedName>
</protein>
<dbReference type="Proteomes" id="UP001254813">
    <property type="component" value="Unassembled WGS sequence"/>
</dbReference>
<comment type="caution">
    <text evidence="3">The sequence shown here is derived from an EMBL/GenBank/DDBJ whole genome shotgun (WGS) entry which is preliminary data.</text>
</comment>
<feature type="region of interest" description="Disordered" evidence="1">
    <location>
        <begin position="1"/>
        <end position="20"/>
    </location>
</feature>
<feature type="compositionally biased region" description="Polar residues" evidence="1">
    <location>
        <begin position="1"/>
        <end position="19"/>
    </location>
</feature>
<dbReference type="EMBL" id="JAMQOQ010000001">
    <property type="protein sequence ID" value="MDS0293334.1"/>
    <property type="molecule type" value="Genomic_DNA"/>
</dbReference>
<dbReference type="InterPro" id="IPR036291">
    <property type="entry name" value="NAD(P)-bd_dom_sf"/>
</dbReference>
<keyword evidence="4" id="KW-1185">Reference proteome</keyword>
<dbReference type="Gene3D" id="3.40.50.720">
    <property type="entry name" value="NAD(P)-binding Rossmann-like Domain"/>
    <property type="match status" value="1"/>
</dbReference>
<sequence>MTRSDTTQPSNGAEETAQPTHYVLGGAHVGTAIAERLRDRGHRVAVIDESYESQDVPGVTGDPTAVDVLSESGVTSDSTVIVATRSDRRNLLIAQLVRARFDGPRVIVFVHDPERRSLFTDAGHESFCVTTTLSDAVGEVV</sequence>
<evidence type="ECO:0000313" key="3">
    <source>
        <dbReference type="EMBL" id="MDS0293334.1"/>
    </source>
</evidence>
<name>A0ABU2FZA3_9EURY</name>